<evidence type="ECO:0000313" key="7">
    <source>
        <dbReference type="Proteomes" id="UP000439903"/>
    </source>
</evidence>
<dbReference type="SUPFAM" id="SSF50978">
    <property type="entry name" value="WD40 repeat-like"/>
    <property type="match status" value="1"/>
</dbReference>
<dbReference type="GO" id="GO:0034388">
    <property type="term" value="C:Pwp2p-containing subcomplex of 90S preribosome"/>
    <property type="evidence" value="ECO:0007669"/>
    <property type="project" value="TreeGrafter"/>
</dbReference>
<dbReference type="InterPro" id="IPR036322">
    <property type="entry name" value="WD40_repeat_dom_sf"/>
</dbReference>
<evidence type="ECO:0000256" key="5">
    <source>
        <dbReference type="ARBA" id="ARBA00023242"/>
    </source>
</evidence>
<comment type="caution">
    <text evidence="6">The sequence shown here is derived from an EMBL/GenBank/DDBJ whole genome shotgun (WGS) entry which is preliminary data.</text>
</comment>
<organism evidence="6 7">
    <name type="scientific">Gigaspora margarita</name>
    <dbReference type="NCBI Taxonomy" id="4874"/>
    <lineage>
        <taxon>Eukaryota</taxon>
        <taxon>Fungi</taxon>
        <taxon>Fungi incertae sedis</taxon>
        <taxon>Mucoromycota</taxon>
        <taxon>Glomeromycotina</taxon>
        <taxon>Glomeromycetes</taxon>
        <taxon>Diversisporales</taxon>
        <taxon>Gigasporaceae</taxon>
        <taxon>Gigaspora</taxon>
    </lineage>
</organism>
<dbReference type="Gene3D" id="2.130.10.10">
    <property type="entry name" value="YVTN repeat-like/Quinoprotein amine dehydrogenase"/>
    <property type="match status" value="1"/>
</dbReference>
<dbReference type="Proteomes" id="UP000439903">
    <property type="component" value="Unassembled WGS sequence"/>
</dbReference>
<evidence type="ECO:0000256" key="3">
    <source>
        <dbReference type="ARBA" id="ARBA00022574"/>
    </source>
</evidence>
<keyword evidence="3" id="KW-0853">WD repeat</keyword>
<dbReference type="PANTHER" id="PTHR18359">
    <property type="entry name" value="WD-REPEAT PROTEIN-RELATED"/>
    <property type="match status" value="1"/>
</dbReference>
<dbReference type="OrthoDB" id="1935146at2759"/>
<gene>
    <name evidence="6" type="ORF">F8M41_018803</name>
</gene>
<dbReference type="GO" id="GO:0032040">
    <property type="term" value="C:small-subunit processome"/>
    <property type="evidence" value="ECO:0007669"/>
    <property type="project" value="TreeGrafter"/>
</dbReference>
<keyword evidence="5" id="KW-0539">Nucleus</keyword>
<accession>A0A8H4AKY4</accession>
<dbReference type="InterPro" id="IPR045161">
    <property type="entry name" value="Utp18"/>
</dbReference>
<dbReference type="InterPro" id="IPR015943">
    <property type="entry name" value="WD40/YVTN_repeat-like_dom_sf"/>
</dbReference>
<name>A0A8H4AKY4_GIGMA</name>
<keyword evidence="7" id="KW-1185">Reference proteome</keyword>
<dbReference type="PANTHER" id="PTHR18359:SF0">
    <property type="entry name" value="U3 SMALL NUCLEOLAR RNA-ASSOCIATED PROTEIN 18 HOMOLOG"/>
    <property type="match status" value="1"/>
</dbReference>
<keyword evidence="4" id="KW-0677">Repeat</keyword>
<proteinExistence type="predicted"/>
<evidence type="ECO:0000256" key="2">
    <source>
        <dbReference type="ARBA" id="ARBA00022552"/>
    </source>
</evidence>
<keyword evidence="2" id="KW-0698">rRNA processing</keyword>
<sequence>MKHVNQQAYSQSIIQSVAFHSNAQVAMTAGLDKTICLFQIDGKINPKIQSVYLNKDLPIYRAIFNSNWTEIIAAGQKKYFYSFNIEARSIDKSNGIYGFMDFKINR</sequence>
<evidence type="ECO:0000256" key="1">
    <source>
        <dbReference type="ARBA" id="ARBA00004604"/>
    </source>
</evidence>
<dbReference type="GO" id="GO:0006364">
    <property type="term" value="P:rRNA processing"/>
    <property type="evidence" value="ECO:0007669"/>
    <property type="project" value="UniProtKB-KW"/>
</dbReference>
<evidence type="ECO:0000256" key="4">
    <source>
        <dbReference type="ARBA" id="ARBA00022737"/>
    </source>
</evidence>
<evidence type="ECO:0000313" key="6">
    <source>
        <dbReference type="EMBL" id="KAF0508255.1"/>
    </source>
</evidence>
<protein>
    <submittedName>
        <fullName evidence="6">WD40 repeat-like protein</fullName>
    </submittedName>
</protein>
<reference evidence="6 7" key="1">
    <citation type="journal article" date="2019" name="Environ. Microbiol.">
        <title>At the nexus of three kingdoms: the genome of the mycorrhizal fungus Gigaspora margarita provides insights into plant, endobacterial and fungal interactions.</title>
        <authorList>
            <person name="Venice F."/>
            <person name="Ghignone S."/>
            <person name="Salvioli di Fossalunga A."/>
            <person name="Amselem J."/>
            <person name="Novero M."/>
            <person name="Xianan X."/>
            <person name="Sedzielewska Toro K."/>
            <person name="Morin E."/>
            <person name="Lipzen A."/>
            <person name="Grigoriev I.V."/>
            <person name="Henrissat B."/>
            <person name="Martin F.M."/>
            <person name="Bonfante P."/>
        </authorList>
    </citation>
    <scope>NUCLEOTIDE SEQUENCE [LARGE SCALE GENOMIC DNA]</scope>
    <source>
        <strain evidence="6 7">BEG34</strain>
    </source>
</reference>
<comment type="subcellular location">
    <subcellularLocation>
        <location evidence="1">Nucleus</location>
        <location evidence="1">Nucleolus</location>
    </subcellularLocation>
</comment>
<dbReference type="EMBL" id="WTPW01000468">
    <property type="protein sequence ID" value="KAF0508255.1"/>
    <property type="molecule type" value="Genomic_DNA"/>
</dbReference>
<dbReference type="AlphaFoldDB" id="A0A8H4AKY4"/>